<proteinExistence type="inferred from homology"/>
<feature type="domain" description="Glycosyl transferase family 1" evidence="6">
    <location>
        <begin position="199"/>
        <end position="363"/>
    </location>
</feature>
<evidence type="ECO:0000313" key="9">
    <source>
        <dbReference type="Proteomes" id="UP001202402"/>
    </source>
</evidence>
<dbReference type="InterPro" id="IPR036388">
    <property type="entry name" value="WH-like_DNA-bd_sf"/>
</dbReference>
<dbReference type="Gene3D" id="1.10.10.10">
    <property type="entry name" value="Winged helix-like DNA-binding domain superfamily/Winged helix DNA-binding domain"/>
    <property type="match status" value="3"/>
</dbReference>
<protein>
    <recommendedName>
        <fullName evidence="3 5">Regulatory protein RecX</fullName>
    </recommendedName>
</protein>
<dbReference type="EMBL" id="JAKVPQ010000011">
    <property type="protein sequence ID" value="MCH4286110.1"/>
    <property type="molecule type" value="Genomic_DNA"/>
</dbReference>
<dbReference type="PANTHER" id="PTHR45947">
    <property type="entry name" value="SULFOQUINOVOSYL TRANSFERASE SQD2"/>
    <property type="match status" value="1"/>
</dbReference>
<dbReference type="InterPro" id="IPR001296">
    <property type="entry name" value="Glyco_trans_1"/>
</dbReference>
<comment type="similarity">
    <text evidence="2 5">Belongs to the RecX family.</text>
</comment>
<comment type="function">
    <text evidence="5">Modulates RecA activity.</text>
</comment>
<dbReference type="RefSeq" id="WP_117453120.1">
    <property type="nucleotide sequence ID" value="NZ_JAKVPQ010000011.1"/>
</dbReference>
<dbReference type="Gene3D" id="3.40.50.2000">
    <property type="entry name" value="Glycogen Phosphorylase B"/>
    <property type="match status" value="2"/>
</dbReference>
<dbReference type="Proteomes" id="UP001202402">
    <property type="component" value="Unassembled WGS sequence"/>
</dbReference>
<evidence type="ECO:0000259" key="6">
    <source>
        <dbReference type="Pfam" id="PF00534"/>
    </source>
</evidence>
<comment type="subcellular location">
    <subcellularLocation>
        <location evidence="1 5">Cytoplasm</location>
    </subcellularLocation>
</comment>
<evidence type="ECO:0000256" key="1">
    <source>
        <dbReference type="ARBA" id="ARBA00004496"/>
    </source>
</evidence>
<feature type="domain" description="Glycosyltransferase subfamily 4-like N-terminal" evidence="7">
    <location>
        <begin position="14"/>
        <end position="184"/>
    </location>
</feature>
<evidence type="ECO:0000256" key="2">
    <source>
        <dbReference type="ARBA" id="ARBA00009695"/>
    </source>
</evidence>
<dbReference type="InterPro" id="IPR050194">
    <property type="entry name" value="Glycosyltransferase_grp1"/>
</dbReference>
<keyword evidence="9" id="KW-1185">Reference proteome</keyword>
<dbReference type="CDD" id="cd03817">
    <property type="entry name" value="GT4_UGDG-like"/>
    <property type="match status" value="1"/>
</dbReference>
<dbReference type="Pfam" id="PF13439">
    <property type="entry name" value="Glyco_transf_4"/>
    <property type="match status" value="1"/>
</dbReference>
<dbReference type="InterPro" id="IPR003783">
    <property type="entry name" value="Regulatory_RecX"/>
</dbReference>
<evidence type="ECO:0000313" key="8">
    <source>
        <dbReference type="EMBL" id="MCH4286110.1"/>
    </source>
</evidence>
<dbReference type="PANTHER" id="PTHR45947:SF3">
    <property type="entry name" value="SULFOQUINOVOSYL TRANSFERASE SQD2"/>
    <property type="match status" value="1"/>
</dbReference>
<evidence type="ECO:0000259" key="7">
    <source>
        <dbReference type="Pfam" id="PF13439"/>
    </source>
</evidence>
<comment type="caution">
    <text evidence="8">The sequence shown here is derived from an EMBL/GenBank/DDBJ whole genome shotgun (WGS) entry which is preliminary data.</text>
</comment>
<sequence length="663" mass="77029">MRIGLFTDTYTPDINGVVSSIVTLQRELEKNGHEVFVITNHKARTMKREGNVLRLPGLELKWLYGYKLSTPFHFAARDEVKKMNLDVIHVHTEFGVGFFARIVAKNLNIPVVSTYHTMYEDYTHYVNLFGFEEVDKMTKRIVSTFSRSISDNVQAVISPSEKTKEKLLKYGVKTPIYVIPTGLDFSMFDMRQIQMDTITSIRKAYGIQEDDKLIVYLGRIAEEKSIDIPIEGFRYVEDEHIKLMIVGDGPQLDDYRELAKKYHLEDKVIFTGKKSREEVPQYYACADCFVSASLSETQGMTFIEALACGLPVFARPDDVLKDLVVEGVSGYLFETPQEFAKKLTAFFAMTKEAQQEMKNKARAFVDKYDSRVFYQKVLSVYYQAIDDYQHAYEVVKIKNLDDYVRIYVENDSEDQPLKILVSLDDYFLYKIRIGTMLDRYTVDEFRHKEIMLEAYRAAIRKLKIRDYTRKEMQIYFNRLPGLANEDVEALLCELEEKGYINDQLYLQEKIEKMQFSLMGKGNIRRTLMNKGIAREDIDQALDALDDEEESQKAIQMAEKLMATIKDKSKKMKKQTIVKKLINLGYDSDVALSASENLNFEDEDDHSALIKTIQKAQRNYARKYQGKDLRNKIILYCMQKGFVREDVINQLEEMEENDEDSGIE</sequence>
<dbReference type="HAMAP" id="MF_01114">
    <property type="entry name" value="RecX"/>
    <property type="match status" value="1"/>
</dbReference>
<organism evidence="8 9">
    <name type="scientific">Amedibacillus hominis</name>
    <dbReference type="NCBI Taxonomy" id="2897776"/>
    <lineage>
        <taxon>Bacteria</taxon>
        <taxon>Bacillati</taxon>
        <taxon>Bacillota</taxon>
        <taxon>Erysipelotrichia</taxon>
        <taxon>Erysipelotrichales</taxon>
        <taxon>Erysipelotrichaceae</taxon>
        <taxon>Amedibacillus</taxon>
    </lineage>
</organism>
<accession>A0ABS9R926</accession>
<dbReference type="SUPFAM" id="SSF53756">
    <property type="entry name" value="UDP-Glycosyltransferase/glycogen phosphorylase"/>
    <property type="match status" value="1"/>
</dbReference>
<evidence type="ECO:0000256" key="5">
    <source>
        <dbReference type="HAMAP-Rule" id="MF_01114"/>
    </source>
</evidence>
<dbReference type="InterPro" id="IPR028098">
    <property type="entry name" value="Glyco_trans_4-like_N"/>
</dbReference>
<name>A0ABS9R926_9FIRM</name>
<evidence type="ECO:0000256" key="4">
    <source>
        <dbReference type="ARBA" id="ARBA00022490"/>
    </source>
</evidence>
<keyword evidence="4 5" id="KW-0963">Cytoplasm</keyword>
<dbReference type="Pfam" id="PF00534">
    <property type="entry name" value="Glycos_transf_1"/>
    <property type="match status" value="1"/>
</dbReference>
<evidence type="ECO:0000256" key="3">
    <source>
        <dbReference type="ARBA" id="ARBA00018111"/>
    </source>
</evidence>
<gene>
    <name evidence="5" type="primary">recX</name>
    <name evidence="8" type="ORF">LQE99_13365</name>
</gene>
<reference evidence="8 9" key="1">
    <citation type="submission" date="2022-02" db="EMBL/GenBank/DDBJ databases">
        <title>Genome of Erysipelotrichaceae sp. nov. NSJ-176 isolated from human feces.</title>
        <authorList>
            <person name="Abdugheni R."/>
        </authorList>
    </citation>
    <scope>NUCLEOTIDE SEQUENCE [LARGE SCALE GENOMIC DNA]</scope>
    <source>
        <strain evidence="8 9">NSJ-176</strain>
    </source>
</reference>